<evidence type="ECO:0000313" key="1">
    <source>
        <dbReference type="EMBL" id="MBX62323.1"/>
    </source>
</evidence>
<protein>
    <submittedName>
        <fullName evidence="1">Uncharacterized protein</fullName>
    </submittedName>
</protein>
<accession>A0A2P2Q5R4</accession>
<reference evidence="1" key="1">
    <citation type="submission" date="2018-02" db="EMBL/GenBank/DDBJ databases">
        <title>Rhizophora mucronata_Transcriptome.</title>
        <authorList>
            <person name="Meera S.P."/>
            <person name="Sreeshan A."/>
            <person name="Augustine A."/>
        </authorList>
    </citation>
    <scope>NUCLEOTIDE SEQUENCE</scope>
    <source>
        <tissue evidence="1">Leaf</tissue>
    </source>
</reference>
<dbReference type="AlphaFoldDB" id="A0A2P2Q5R4"/>
<dbReference type="EMBL" id="GGEC01081839">
    <property type="protein sequence ID" value="MBX62323.1"/>
    <property type="molecule type" value="Transcribed_RNA"/>
</dbReference>
<proteinExistence type="predicted"/>
<sequence length="17" mass="1918">MSVKNSVHFKPSMIAIE</sequence>
<organism evidence="1">
    <name type="scientific">Rhizophora mucronata</name>
    <name type="common">Asiatic mangrove</name>
    <dbReference type="NCBI Taxonomy" id="61149"/>
    <lineage>
        <taxon>Eukaryota</taxon>
        <taxon>Viridiplantae</taxon>
        <taxon>Streptophyta</taxon>
        <taxon>Embryophyta</taxon>
        <taxon>Tracheophyta</taxon>
        <taxon>Spermatophyta</taxon>
        <taxon>Magnoliopsida</taxon>
        <taxon>eudicotyledons</taxon>
        <taxon>Gunneridae</taxon>
        <taxon>Pentapetalae</taxon>
        <taxon>rosids</taxon>
        <taxon>fabids</taxon>
        <taxon>Malpighiales</taxon>
        <taxon>Rhizophoraceae</taxon>
        <taxon>Rhizophora</taxon>
    </lineage>
</organism>
<name>A0A2P2Q5R4_RHIMU</name>